<evidence type="ECO:0000256" key="5">
    <source>
        <dbReference type="ARBA" id="ARBA00013081"/>
    </source>
</evidence>
<dbReference type="GO" id="GO:0046872">
    <property type="term" value="F:metal ion binding"/>
    <property type="evidence" value="ECO:0007669"/>
    <property type="project" value="UniProtKB-KW"/>
</dbReference>
<evidence type="ECO:0000256" key="3">
    <source>
        <dbReference type="ARBA" id="ARBA00004141"/>
    </source>
</evidence>
<dbReference type="PROSITE" id="PS51746">
    <property type="entry name" value="PPM_2"/>
    <property type="match status" value="1"/>
</dbReference>
<keyword evidence="11 17" id="KW-1133">Transmembrane helix</keyword>
<comment type="similarity">
    <text evidence="4 16">Belongs to the PP2C family.</text>
</comment>
<feature type="transmembrane region" description="Helical" evidence="17">
    <location>
        <begin position="565"/>
        <end position="585"/>
    </location>
</feature>
<dbReference type="NCBIfam" id="TIGR03718">
    <property type="entry name" value="R_switched_Alx"/>
    <property type="match status" value="1"/>
</dbReference>
<evidence type="ECO:0000256" key="4">
    <source>
        <dbReference type="ARBA" id="ARBA00006702"/>
    </source>
</evidence>
<evidence type="ECO:0000256" key="11">
    <source>
        <dbReference type="ARBA" id="ARBA00022989"/>
    </source>
</evidence>
<dbReference type="InterPro" id="IPR000222">
    <property type="entry name" value="PP2C_BS"/>
</dbReference>
<protein>
    <recommendedName>
        <fullName evidence="5">protein-serine/threonine phosphatase</fullName>
        <ecNumber evidence="5">3.1.3.16</ecNumber>
    </recommendedName>
</protein>
<dbReference type="SUPFAM" id="SSF81606">
    <property type="entry name" value="PP2C-like"/>
    <property type="match status" value="1"/>
</dbReference>
<keyword evidence="8 16" id="KW-0378">Hydrolase</keyword>
<keyword evidence="20" id="KW-1185">Reference proteome</keyword>
<dbReference type="Pfam" id="PF00481">
    <property type="entry name" value="PP2C"/>
    <property type="match status" value="1"/>
</dbReference>
<dbReference type="CDD" id="cd00143">
    <property type="entry name" value="PP2Cc"/>
    <property type="match status" value="1"/>
</dbReference>
<evidence type="ECO:0000256" key="17">
    <source>
        <dbReference type="SAM" id="Phobius"/>
    </source>
</evidence>
<dbReference type="GO" id="GO:0004722">
    <property type="term" value="F:protein serine/threonine phosphatase activity"/>
    <property type="evidence" value="ECO:0007669"/>
    <property type="project" value="UniProtKB-EC"/>
</dbReference>
<name>A0AAP0H3F5_9ASTR</name>
<comment type="cofactor">
    <cofactor evidence="1">
        <name>Mn(2+)</name>
        <dbReference type="ChEBI" id="CHEBI:29035"/>
    </cofactor>
</comment>
<evidence type="ECO:0000313" key="19">
    <source>
        <dbReference type="EMBL" id="KAK9068490.1"/>
    </source>
</evidence>
<dbReference type="GO" id="GO:0016020">
    <property type="term" value="C:membrane"/>
    <property type="evidence" value="ECO:0007669"/>
    <property type="project" value="UniProtKB-SubCell"/>
</dbReference>
<dbReference type="Gene3D" id="3.60.40.10">
    <property type="entry name" value="PPM-type phosphatase domain"/>
    <property type="match status" value="1"/>
</dbReference>
<evidence type="ECO:0000256" key="1">
    <source>
        <dbReference type="ARBA" id="ARBA00001936"/>
    </source>
</evidence>
<comment type="subcellular location">
    <subcellularLocation>
        <location evidence="3">Membrane</location>
        <topology evidence="3">Multi-pass membrane protein</topology>
    </subcellularLocation>
</comment>
<evidence type="ECO:0000256" key="8">
    <source>
        <dbReference type="ARBA" id="ARBA00022801"/>
    </source>
</evidence>
<evidence type="ECO:0000313" key="20">
    <source>
        <dbReference type="Proteomes" id="UP001408789"/>
    </source>
</evidence>
<comment type="caution">
    <text evidence="19">The sequence shown here is derived from an EMBL/GenBank/DDBJ whole genome shotgun (WGS) entry which is preliminary data.</text>
</comment>
<gene>
    <name evidence="19" type="ORF">SSX86_012604</name>
</gene>
<evidence type="ECO:0000256" key="6">
    <source>
        <dbReference type="ARBA" id="ARBA00022692"/>
    </source>
</evidence>
<dbReference type="Pfam" id="PF03741">
    <property type="entry name" value="TerC"/>
    <property type="match status" value="1"/>
</dbReference>
<dbReference type="PANTHER" id="PTHR30238">
    <property type="entry name" value="MEMBRANE BOUND PREDICTED REDOX MODULATOR"/>
    <property type="match status" value="1"/>
</dbReference>
<dbReference type="InterPro" id="IPR022369">
    <property type="entry name" value="Integral_membrane_TerC_rswitch"/>
</dbReference>
<keyword evidence="7" id="KW-0479">Metal-binding</keyword>
<evidence type="ECO:0000256" key="9">
    <source>
        <dbReference type="ARBA" id="ARBA00022842"/>
    </source>
</evidence>
<dbReference type="Proteomes" id="UP001408789">
    <property type="component" value="Unassembled WGS sequence"/>
</dbReference>
<dbReference type="InterPro" id="IPR001932">
    <property type="entry name" value="PPM-type_phosphatase-like_dom"/>
</dbReference>
<evidence type="ECO:0000256" key="10">
    <source>
        <dbReference type="ARBA" id="ARBA00022912"/>
    </source>
</evidence>
<dbReference type="InterPro" id="IPR036457">
    <property type="entry name" value="PPM-type-like_dom_sf"/>
</dbReference>
<dbReference type="AlphaFoldDB" id="A0AAP0H3F5"/>
<comment type="catalytic activity">
    <reaction evidence="15">
        <text>O-phospho-L-threonyl-[protein] + H2O = L-threonyl-[protein] + phosphate</text>
        <dbReference type="Rhea" id="RHEA:47004"/>
        <dbReference type="Rhea" id="RHEA-COMP:11060"/>
        <dbReference type="Rhea" id="RHEA-COMP:11605"/>
        <dbReference type="ChEBI" id="CHEBI:15377"/>
        <dbReference type="ChEBI" id="CHEBI:30013"/>
        <dbReference type="ChEBI" id="CHEBI:43474"/>
        <dbReference type="ChEBI" id="CHEBI:61977"/>
        <dbReference type="EC" id="3.1.3.16"/>
    </reaction>
</comment>
<evidence type="ECO:0000256" key="2">
    <source>
        <dbReference type="ARBA" id="ARBA00001946"/>
    </source>
</evidence>
<comment type="catalytic activity">
    <reaction evidence="14">
        <text>O-phospho-L-seryl-[protein] + H2O = L-seryl-[protein] + phosphate</text>
        <dbReference type="Rhea" id="RHEA:20629"/>
        <dbReference type="Rhea" id="RHEA-COMP:9863"/>
        <dbReference type="Rhea" id="RHEA-COMP:11604"/>
        <dbReference type="ChEBI" id="CHEBI:15377"/>
        <dbReference type="ChEBI" id="CHEBI:29999"/>
        <dbReference type="ChEBI" id="CHEBI:43474"/>
        <dbReference type="ChEBI" id="CHEBI:83421"/>
        <dbReference type="EC" id="3.1.3.16"/>
    </reaction>
</comment>
<evidence type="ECO:0000256" key="15">
    <source>
        <dbReference type="ARBA" id="ARBA00048336"/>
    </source>
</evidence>
<dbReference type="PROSITE" id="PS01032">
    <property type="entry name" value="PPM_1"/>
    <property type="match status" value="1"/>
</dbReference>
<dbReference type="InterPro" id="IPR005496">
    <property type="entry name" value="Integral_membrane_TerC"/>
</dbReference>
<dbReference type="EMBL" id="JBCNJP010000014">
    <property type="protein sequence ID" value="KAK9068490.1"/>
    <property type="molecule type" value="Genomic_DNA"/>
</dbReference>
<keyword evidence="10 16" id="KW-0904">Protein phosphatase</keyword>
<dbReference type="PANTHER" id="PTHR30238:SF0">
    <property type="entry name" value="THYLAKOID MEMBRANE PROTEIN TERC, CHLOROPLASTIC"/>
    <property type="match status" value="1"/>
</dbReference>
<feature type="domain" description="PPM-type phosphatase" evidence="18">
    <location>
        <begin position="42"/>
        <end position="350"/>
    </location>
</feature>
<proteinExistence type="inferred from homology"/>
<keyword evidence="13" id="KW-0464">Manganese</keyword>
<dbReference type="FunFam" id="3.60.40.10:FF:000008">
    <property type="entry name" value="Phosphatase 2C family protein"/>
    <property type="match status" value="1"/>
</dbReference>
<dbReference type="SMART" id="SM00332">
    <property type="entry name" value="PP2Cc"/>
    <property type="match status" value="1"/>
</dbReference>
<organism evidence="19 20">
    <name type="scientific">Deinandra increscens subsp. villosa</name>
    <dbReference type="NCBI Taxonomy" id="3103831"/>
    <lineage>
        <taxon>Eukaryota</taxon>
        <taxon>Viridiplantae</taxon>
        <taxon>Streptophyta</taxon>
        <taxon>Embryophyta</taxon>
        <taxon>Tracheophyta</taxon>
        <taxon>Spermatophyta</taxon>
        <taxon>Magnoliopsida</taxon>
        <taxon>eudicotyledons</taxon>
        <taxon>Gunneridae</taxon>
        <taxon>Pentapetalae</taxon>
        <taxon>asterids</taxon>
        <taxon>campanulids</taxon>
        <taxon>Asterales</taxon>
        <taxon>Asteraceae</taxon>
        <taxon>Asteroideae</taxon>
        <taxon>Heliantheae alliance</taxon>
        <taxon>Madieae</taxon>
        <taxon>Madiinae</taxon>
        <taxon>Deinandra</taxon>
    </lineage>
</organism>
<keyword evidence="12 17" id="KW-0472">Membrane</keyword>
<dbReference type="EC" id="3.1.3.16" evidence="5"/>
<accession>A0AAP0H3F5</accession>
<evidence type="ECO:0000256" key="13">
    <source>
        <dbReference type="ARBA" id="ARBA00023211"/>
    </source>
</evidence>
<sequence>MSGNSYLDMVKPCWKGRLGGVQNGRTNGLLWYKDLGSHVSGEFSMAVVQANNLLEDQSQVESGQLSSFKNGLYGTFIGVYDGHGGPEASRFVNEKLFSNLKKFASQDEEMSADVIRKSFLKTEEEFISLVRDQWCTCPQLASVGTCCLVGVIYNGLIYIANAGDSRAVLGRVERGGKGISAIQLSEEHNVNREPIRDELRSLHPDDPKIVVMKHNVWRVKGLIQVSRSIGDAYLKSPEFNRKPLLPKFRLSQPFSRQLLSPEPSISIHEINSKDEFLIFASDGLWEHLSNEEAVNIVHNYPRNGIARRLVKAALHVAAEKREMRYSDLKKIESGVRRHFHDDITVVVVFLDPSLMNITSSFSIKGGVGLPAPNKFCIPKTQNLCLSQSHSFAPYTPYKYRWRETMKLASIVQNGMQPPVKIDVGLLRVTSISASNQFPKWVNLQLTNSPNLSGVCRSRNRWLRKLPIVHAKGVEQEEESVSADTDLEEKTKVLENYKTSAKTVGLCVFSAVAFGVGLGLKDGIGKASEFFAGYLLEQSLSVDNLFVFVLIFKYFKVPLAYQNRVLSYGIAGAVIFRLSLILLGTATLQRFEAVNLLLASILLYSSFKLFFAGEDDDNDLSENFIVKTCQKIIPVTSAYDGNRFFTFVDGAWKATPLLLTVAVIELSDIAFAVDSIPAVFGVTRDPFIVFSSNLFAILGLRSLYTLISESMGELEYLQPSIGIVLGFIGCKMILDFFGYHVSTEVSLGCVATTLSAGVLLSLLKKSV</sequence>
<evidence type="ECO:0000256" key="16">
    <source>
        <dbReference type="RuleBase" id="RU003465"/>
    </source>
</evidence>
<reference evidence="19 20" key="1">
    <citation type="submission" date="2024-04" db="EMBL/GenBank/DDBJ databases">
        <title>The reference genome of an endangered Asteraceae, Deinandra increscens subsp. villosa, native to the Central Coast of California.</title>
        <authorList>
            <person name="Guilliams M."/>
            <person name="Hasenstab-Lehman K."/>
            <person name="Meyer R."/>
            <person name="Mcevoy S."/>
        </authorList>
    </citation>
    <scope>NUCLEOTIDE SEQUENCE [LARGE SCALE GENOMIC DNA]</scope>
    <source>
        <tissue evidence="19">Leaf</tissue>
    </source>
</reference>
<evidence type="ECO:0000259" key="18">
    <source>
        <dbReference type="PROSITE" id="PS51746"/>
    </source>
</evidence>
<evidence type="ECO:0000256" key="12">
    <source>
        <dbReference type="ARBA" id="ARBA00023136"/>
    </source>
</evidence>
<evidence type="ECO:0000256" key="14">
    <source>
        <dbReference type="ARBA" id="ARBA00047761"/>
    </source>
</evidence>
<feature type="transmembrane region" description="Helical" evidence="17">
    <location>
        <begin position="531"/>
        <end position="553"/>
    </location>
</feature>
<keyword evidence="6 17" id="KW-0812">Transmembrane</keyword>
<comment type="cofactor">
    <cofactor evidence="2">
        <name>Mg(2+)</name>
        <dbReference type="ChEBI" id="CHEBI:18420"/>
    </cofactor>
</comment>
<keyword evidence="9" id="KW-0460">Magnesium</keyword>
<evidence type="ECO:0000256" key="7">
    <source>
        <dbReference type="ARBA" id="ARBA00022723"/>
    </source>
</evidence>